<dbReference type="RefSeq" id="WP_030432596.1">
    <property type="nucleotide sequence ID" value="NZ_JOEF01000029.1"/>
</dbReference>
<dbReference type="AlphaFoldDB" id="A0A1G9TS42"/>
<dbReference type="OrthoDB" id="285364at2"/>
<evidence type="ECO:0000313" key="3">
    <source>
        <dbReference type="Proteomes" id="UP000183376"/>
    </source>
</evidence>
<dbReference type="EMBL" id="LT629701">
    <property type="protein sequence ID" value="SDM50431.1"/>
    <property type="molecule type" value="Genomic_DNA"/>
</dbReference>
<dbReference type="InterPro" id="IPR007361">
    <property type="entry name" value="DUF427"/>
</dbReference>
<reference evidence="2 3" key="1">
    <citation type="submission" date="2016-10" db="EMBL/GenBank/DDBJ databases">
        <authorList>
            <person name="de Groot N.N."/>
        </authorList>
    </citation>
    <scope>NUCLEOTIDE SEQUENCE [LARGE SCALE GENOMIC DNA]</scope>
    <source>
        <strain evidence="2 3">DSM 44149</strain>
    </source>
</reference>
<evidence type="ECO:0000259" key="1">
    <source>
        <dbReference type="Pfam" id="PF04248"/>
    </source>
</evidence>
<accession>A0A1G9TS42</accession>
<gene>
    <name evidence="2" type="ORF">SAMN04489726_1960</name>
</gene>
<proteinExistence type="predicted"/>
<dbReference type="STRING" id="211114.SAMN04489726_1960"/>
<feature type="domain" description="DUF427" evidence="1">
    <location>
        <begin position="19"/>
        <end position="110"/>
    </location>
</feature>
<dbReference type="PANTHER" id="PTHR34310">
    <property type="entry name" value="DUF427 DOMAIN PROTEIN (AFU_ORTHOLOGUE AFUA_3G02220)"/>
    <property type="match status" value="1"/>
</dbReference>
<sequence>MKIPGPDHPITVTPSTDRVVVRVGDRVIADTSKSLVLQESTYPAVRYIPLDDVDRTQLRRTETSTHCPYKGDAAYYTITGEPELTDSVWVYEQPYEAVRAIAGHVAFYPDRVSIAVD</sequence>
<dbReference type="Gene3D" id="2.170.150.40">
    <property type="entry name" value="Domain of unknown function (DUF427)"/>
    <property type="match status" value="1"/>
</dbReference>
<dbReference type="Pfam" id="PF04248">
    <property type="entry name" value="NTP_transf_9"/>
    <property type="match status" value="1"/>
</dbReference>
<evidence type="ECO:0000313" key="2">
    <source>
        <dbReference type="EMBL" id="SDM50431.1"/>
    </source>
</evidence>
<dbReference type="InterPro" id="IPR038694">
    <property type="entry name" value="DUF427_sf"/>
</dbReference>
<dbReference type="PANTHER" id="PTHR34310:SF9">
    <property type="entry name" value="BLR5716 PROTEIN"/>
    <property type="match status" value="1"/>
</dbReference>
<protein>
    <submittedName>
        <fullName evidence="2">Uncharacterized conserved protein, DUF427 family</fullName>
    </submittedName>
</protein>
<keyword evidence="3" id="KW-1185">Reference proteome</keyword>
<dbReference type="Proteomes" id="UP000183376">
    <property type="component" value="Chromosome I"/>
</dbReference>
<name>A0A1G9TS42_ALLAB</name>
<organism evidence="2 3">
    <name type="scientific">Allokutzneria albata</name>
    <name type="common">Kibdelosporangium albatum</name>
    <dbReference type="NCBI Taxonomy" id="211114"/>
    <lineage>
        <taxon>Bacteria</taxon>
        <taxon>Bacillati</taxon>
        <taxon>Actinomycetota</taxon>
        <taxon>Actinomycetes</taxon>
        <taxon>Pseudonocardiales</taxon>
        <taxon>Pseudonocardiaceae</taxon>
        <taxon>Allokutzneria</taxon>
    </lineage>
</organism>
<dbReference type="eggNOG" id="COG2343">
    <property type="taxonomic scope" value="Bacteria"/>
</dbReference>